<dbReference type="AlphaFoldDB" id="A0A1Q9DRM5"/>
<evidence type="ECO:0000313" key="2">
    <source>
        <dbReference type="Proteomes" id="UP000186817"/>
    </source>
</evidence>
<keyword evidence="2" id="KW-1185">Reference proteome</keyword>
<dbReference type="OrthoDB" id="409846at2759"/>
<evidence type="ECO:0000313" key="1">
    <source>
        <dbReference type="EMBL" id="OLP97794.1"/>
    </source>
</evidence>
<comment type="caution">
    <text evidence="1">The sequence shown here is derived from an EMBL/GenBank/DDBJ whole genome shotgun (WGS) entry which is preliminary data.</text>
</comment>
<dbReference type="EMBL" id="LSRX01000421">
    <property type="protein sequence ID" value="OLP97794.1"/>
    <property type="molecule type" value="Genomic_DNA"/>
</dbReference>
<protein>
    <submittedName>
        <fullName evidence="1">Uncharacterized protein</fullName>
    </submittedName>
</protein>
<sequence length="513" mass="56695">MSMSRGGIRRSIGVNHLDAANSTGECFEVLNSFVEAVTERRARRLNDLLVSKDSVPELLLALRRHAPELGAVHRGTALHRLAKAEDGATWLHSPGVVQLIQEASPRYLANAAWALGASALQHQPLAVVKESNVQNLSNTVRGSATPQAVDMPSYHMIAAEAICRIHHSSAQPPSNSVHRVAPPSVRLMQAAVKSALRGLHRLFTVCLDTKRVIPPTHAGGQPSWLSNTCRHWEGLLRRRRTSCIVETHRQDEPTAQDTSILMWCSATPFVKEADAEAVAGPTVKFLRLCRSNTARAATILSSADERPMGVLASACIRSIRGLDAQNLANSMRGCGGRVDMSERLYHITPRRSWQMQRGGSAEQPPCMRSQKQRQSSVQERFGLESQAPMLVWTMWKAGFRQGLWRLFEYWAEGSFEQVEPYGVFQMDSIWCKMEVALLGEPIPVRHQKVAKLLDFLEASSESFRARGEASGGEDFAKHKGQWLKVAGGDKADLLHAALQRPLRSGQAQDPHCK</sequence>
<accession>A0A1Q9DRM5</accession>
<reference evidence="1 2" key="1">
    <citation type="submission" date="2016-02" db="EMBL/GenBank/DDBJ databases">
        <title>Genome analysis of coral dinoflagellate symbionts highlights evolutionary adaptations to a symbiotic lifestyle.</title>
        <authorList>
            <person name="Aranda M."/>
            <person name="Li Y."/>
            <person name="Liew Y.J."/>
            <person name="Baumgarten S."/>
            <person name="Simakov O."/>
            <person name="Wilson M."/>
            <person name="Piel J."/>
            <person name="Ashoor H."/>
            <person name="Bougouffa S."/>
            <person name="Bajic V.B."/>
            <person name="Ryu T."/>
            <person name="Ravasi T."/>
            <person name="Bayer T."/>
            <person name="Micklem G."/>
            <person name="Kim H."/>
            <person name="Bhak J."/>
            <person name="Lajeunesse T.C."/>
            <person name="Voolstra C.R."/>
        </authorList>
    </citation>
    <scope>NUCLEOTIDE SEQUENCE [LARGE SCALE GENOMIC DNA]</scope>
    <source>
        <strain evidence="1 2">CCMP2467</strain>
    </source>
</reference>
<name>A0A1Q9DRM5_SYMMI</name>
<proteinExistence type="predicted"/>
<organism evidence="1 2">
    <name type="scientific">Symbiodinium microadriaticum</name>
    <name type="common">Dinoflagellate</name>
    <name type="synonym">Zooxanthella microadriatica</name>
    <dbReference type="NCBI Taxonomy" id="2951"/>
    <lineage>
        <taxon>Eukaryota</taxon>
        <taxon>Sar</taxon>
        <taxon>Alveolata</taxon>
        <taxon>Dinophyceae</taxon>
        <taxon>Suessiales</taxon>
        <taxon>Symbiodiniaceae</taxon>
        <taxon>Symbiodinium</taxon>
    </lineage>
</organism>
<gene>
    <name evidence="1" type="ORF">AK812_SmicGene19832</name>
</gene>
<dbReference type="Proteomes" id="UP000186817">
    <property type="component" value="Unassembled WGS sequence"/>
</dbReference>